<evidence type="ECO:0000256" key="7">
    <source>
        <dbReference type="SAM" id="Phobius"/>
    </source>
</evidence>
<feature type="transmembrane region" description="Helical" evidence="7">
    <location>
        <begin position="769"/>
        <end position="791"/>
    </location>
</feature>
<evidence type="ECO:0000259" key="9">
    <source>
        <dbReference type="Pfam" id="PF12704"/>
    </source>
</evidence>
<comment type="similarity">
    <text evidence="6">Belongs to the ABC-4 integral membrane protein family.</text>
</comment>
<comment type="subcellular location">
    <subcellularLocation>
        <location evidence="1">Cell membrane</location>
        <topology evidence="1">Multi-pass membrane protein</topology>
    </subcellularLocation>
</comment>
<evidence type="ECO:0000256" key="2">
    <source>
        <dbReference type="ARBA" id="ARBA00022475"/>
    </source>
</evidence>
<feature type="transmembrane region" description="Helical" evidence="7">
    <location>
        <begin position="803"/>
        <end position="825"/>
    </location>
</feature>
<feature type="transmembrane region" description="Helical" evidence="7">
    <location>
        <begin position="709"/>
        <end position="734"/>
    </location>
</feature>
<keyword evidence="2" id="KW-1003">Cell membrane</keyword>
<evidence type="ECO:0000256" key="3">
    <source>
        <dbReference type="ARBA" id="ARBA00022692"/>
    </source>
</evidence>
<dbReference type="PANTHER" id="PTHR30572:SF4">
    <property type="entry name" value="ABC TRANSPORTER PERMEASE YTRF"/>
    <property type="match status" value="1"/>
</dbReference>
<proteinExistence type="inferred from homology"/>
<dbReference type="PANTHER" id="PTHR30572">
    <property type="entry name" value="MEMBRANE COMPONENT OF TRANSPORTER-RELATED"/>
    <property type="match status" value="1"/>
</dbReference>
<feature type="transmembrane region" description="Helical" evidence="7">
    <location>
        <begin position="292"/>
        <end position="312"/>
    </location>
</feature>
<dbReference type="EMBL" id="AP019695">
    <property type="protein sequence ID" value="BBK21968.1"/>
    <property type="molecule type" value="Genomic_DNA"/>
</dbReference>
<keyword evidence="5 7" id="KW-0472">Membrane</keyword>
<dbReference type="InterPro" id="IPR050250">
    <property type="entry name" value="Macrolide_Exporter_MacB"/>
</dbReference>
<dbReference type="AlphaFoldDB" id="A0A6N4TGE3"/>
<evidence type="ECO:0000256" key="1">
    <source>
        <dbReference type="ARBA" id="ARBA00004651"/>
    </source>
</evidence>
<sequence length="846" mass="95776">MKTLNKISYKNIKLNKKRTIGTIVGIVLAVSLLCAVATLAVSFRQTLIDATIADTGYTHLKIKNATDENIKIFKQNRDIKDVNVINDAGYAKLDTVFRKDKPYAHIYSLDKQSFKNMGLTLLKGTYPKDDTEIVVNEDVASIYKIGDKITLSIGNRYAGNEVIPSGYEYEPLEWMYDANGVRKIFEETIKTEMKKEFTIVGIMSNNDQALRPLAYKNDAGYSFVTNGIQTNQHIVCISLNDPINYKESISQILGFDLDKEYEYIGKTPFEYEVNYELLRWEIFAFSDSTITMFYAVISIIIAIIITTSVFCIRNSFVISTTEKIQMYGMLASIGATKKQIKRSVLFEGVLLGLIGIPIGVIGGISAVYVLLNIVNQLLEGYIFSSGISFSVSYLSIIISILLGIVTIYFSAISSARKAAKVSPMEQLRGNTEIKINAKKLKTPKIIKTVFKTGGVLAYKNLKRSKKKYRTTIISLTISIFTFISMSGFISETLKISAKKYAYGYNISVEASASNQNFIDNILQLEDLESYSLLSLAEDVLEVSDDHKMKEFMKSYMSETTDENGKKTNSYPFTIALLDHTSFVRYADQLNLKYEDIKKKAILWDRQMCDDSAECRGFDYQKGDKIKGTYLGKPMQIEIAHATMIPPKGLESTYTTYVILERQQFPSINTIYSQIVLQSKNTQKTVEEIKEINDSFIIVNLEETMKNEKILGFVSCVFLYGFIGVITLIGVTNIFNTITSNLELRQKEFAMMKSIGMTKKEFNRMINLETLFYCSKSLFFGILLGVLGSFTIHKAFSIKFDNAFELPVLSILLSIIFVYVLVYIIMKYSMNKINKQNIMETIRKDNI</sequence>
<dbReference type="KEGG" id="aarg:Aargi30884_08710"/>
<feature type="domain" description="MacB-like periplasmic core" evidence="9">
    <location>
        <begin position="19"/>
        <end position="213"/>
    </location>
</feature>
<dbReference type="Pfam" id="PF12704">
    <property type="entry name" value="MacB_PCD"/>
    <property type="match status" value="1"/>
</dbReference>
<gene>
    <name evidence="10" type="ORF">Aargi30884_08710</name>
</gene>
<dbReference type="InterPro" id="IPR003838">
    <property type="entry name" value="ABC3_permease_C"/>
</dbReference>
<feature type="transmembrane region" description="Helical" evidence="7">
    <location>
        <begin position="344"/>
        <end position="371"/>
    </location>
</feature>
<feature type="transmembrane region" description="Helical" evidence="7">
    <location>
        <begin position="391"/>
        <end position="411"/>
    </location>
</feature>
<feature type="transmembrane region" description="Helical" evidence="7">
    <location>
        <begin position="20"/>
        <end position="43"/>
    </location>
</feature>
<evidence type="ECO:0000313" key="10">
    <source>
        <dbReference type="EMBL" id="BBK21968.1"/>
    </source>
</evidence>
<name>A0A6N4TGE3_9FIRM</name>
<dbReference type="GO" id="GO:0005886">
    <property type="term" value="C:plasma membrane"/>
    <property type="evidence" value="ECO:0007669"/>
    <property type="project" value="UniProtKB-SubCell"/>
</dbReference>
<feature type="transmembrane region" description="Helical" evidence="7">
    <location>
        <begin position="468"/>
        <end position="489"/>
    </location>
</feature>
<keyword evidence="4 7" id="KW-1133">Transmembrane helix</keyword>
<dbReference type="Proteomes" id="UP000464754">
    <property type="component" value="Chromosome"/>
</dbReference>
<reference evidence="11" key="1">
    <citation type="submission" date="2019-05" db="EMBL/GenBank/DDBJ databases">
        <title>Complete genome sequencing of Absiella argi strain JCM 30884.</title>
        <authorList>
            <person name="Sakamoto M."/>
            <person name="Murakami T."/>
            <person name="Mori H."/>
        </authorList>
    </citation>
    <scope>NUCLEOTIDE SEQUENCE [LARGE SCALE GENOMIC DNA]</scope>
    <source>
        <strain evidence="11">JCM 30884</strain>
    </source>
</reference>
<accession>A0A6N4TGE3</accession>
<feature type="domain" description="ABC3 transporter permease C-terminal" evidence="8">
    <location>
        <begin position="299"/>
        <end position="423"/>
    </location>
</feature>
<keyword evidence="11" id="KW-1185">Reference proteome</keyword>
<organism evidence="10 11">
    <name type="scientific">Amedibacterium intestinale</name>
    <dbReference type="NCBI Taxonomy" id="2583452"/>
    <lineage>
        <taxon>Bacteria</taxon>
        <taxon>Bacillati</taxon>
        <taxon>Bacillota</taxon>
        <taxon>Erysipelotrichia</taxon>
        <taxon>Erysipelotrichales</taxon>
        <taxon>Erysipelotrichaceae</taxon>
        <taxon>Amedibacterium</taxon>
    </lineage>
</organism>
<dbReference type="Pfam" id="PF02687">
    <property type="entry name" value="FtsX"/>
    <property type="match status" value="2"/>
</dbReference>
<evidence type="ECO:0000256" key="5">
    <source>
        <dbReference type="ARBA" id="ARBA00023136"/>
    </source>
</evidence>
<dbReference type="RefSeq" id="WP_163051594.1">
    <property type="nucleotide sequence ID" value="NZ_AP019695.1"/>
</dbReference>
<dbReference type="GO" id="GO:0022857">
    <property type="term" value="F:transmembrane transporter activity"/>
    <property type="evidence" value="ECO:0007669"/>
    <property type="project" value="TreeGrafter"/>
</dbReference>
<evidence type="ECO:0000259" key="8">
    <source>
        <dbReference type="Pfam" id="PF02687"/>
    </source>
</evidence>
<evidence type="ECO:0000256" key="4">
    <source>
        <dbReference type="ARBA" id="ARBA00022989"/>
    </source>
</evidence>
<evidence type="ECO:0000313" key="11">
    <source>
        <dbReference type="Proteomes" id="UP000464754"/>
    </source>
</evidence>
<keyword evidence="3 7" id="KW-0812">Transmembrane</keyword>
<dbReference type="InterPro" id="IPR025857">
    <property type="entry name" value="MacB_PCD"/>
</dbReference>
<protein>
    <submittedName>
        <fullName evidence="10">ABC transporter permease</fullName>
    </submittedName>
</protein>
<feature type="domain" description="ABC3 transporter permease C-terminal" evidence="8">
    <location>
        <begin position="721"/>
        <end position="837"/>
    </location>
</feature>
<evidence type="ECO:0000256" key="6">
    <source>
        <dbReference type="ARBA" id="ARBA00038076"/>
    </source>
</evidence>